<proteinExistence type="predicted"/>
<dbReference type="STRING" id="1555112.LIP_1167"/>
<dbReference type="Proteomes" id="UP000065807">
    <property type="component" value="Chromosome"/>
</dbReference>
<dbReference type="KEGG" id="lpil:LIP_1167"/>
<keyword evidence="1" id="KW-0175">Coiled coil</keyword>
<protein>
    <submittedName>
        <fullName evidence="3">Uncharacterized protein</fullName>
    </submittedName>
</protein>
<feature type="region of interest" description="Disordered" evidence="2">
    <location>
        <begin position="1"/>
        <end position="38"/>
    </location>
</feature>
<evidence type="ECO:0000313" key="3">
    <source>
        <dbReference type="EMBL" id="BAS27024.1"/>
    </source>
</evidence>
<gene>
    <name evidence="3" type="ORF">LIP_1167</name>
</gene>
<dbReference type="SUPFAM" id="SSF46689">
    <property type="entry name" value="Homeodomain-like"/>
    <property type="match status" value="1"/>
</dbReference>
<keyword evidence="4" id="KW-1185">Reference proteome</keyword>
<dbReference type="RefSeq" id="WP_068135331.1">
    <property type="nucleotide sequence ID" value="NZ_AP014924.1"/>
</dbReference>
<feature type="coiled-coil region" evidence="1">
    <location>
        <begin position="87"/>
        <end position="149"/>
    </location>
</feature>
<dbReference type="Gene3D" id="1.10.357.10">
    <property type="entry name" value="Tetracycline Repressor, domain 2"/>
    <property type="match status" value="1"/>
</dbReference>
<name>A0A0K2SJI9_LIMPI</name>
<dbReference type="EMBL" id="AP014924">
    <property type="protein sequence ID" value="BAS27024.1"/>
    <property type="molecule type" value="Genomic_DNA"/>
</dbReference>
<evidence type="ECO:0000313" key="4">
    <source>
        <dbReference type="Proteomes" id="UP000065807"/>
    </source>
</evidence>
<sequence>MARSNRQKQPYYAKLVGEKSAEQVQRSPEGEGEETGDPFQSVYAEMGMKAFGAFTNLLDYLSVLRPAEALGWGRGGEQARRVMEEAVRPAAQEIMELRARLDRVEAQMVQVVAGMNRMDRFALDTFRQIEELTRRLSQIQERVEAAARQMEALGPSVDRWAVVRGRIPKEEAVELAINAARELRLKGRKLTLAAVARQAGLKYGQVMYAFGNKERFFQQLEGALAAGEVEALSESASA</sequence>
<evidence type="ECO:0000256" key="2">
    <source>
        <dbReference type="SAM" id="MobiDB-lite"/>
    </source>
</evidence>
<reference evidence="4" key="2">
    <citation type="journal article" date="2016" name="Int. J. Syst. Evol. Microbiol.">
        <title>Complete genome sequence and cell structure of Limnochorda pilosa, a Gram-negative spore-former within the phylum Firmicutes.</title>
        <authorList>
            <person name="Watanabe M."/>
            <person name="Kojima H."/>
            <person name="Fukui M."/>
        </authorList>
    </citation>
    <scope>NUCLEOTIDE SEQUENCE [LARGE SCALE GENOMIC DNA]</scope>
    <source>
        <strain evidence="4">HC45</strain>
    </source>
</reference>
<dbReference type="OrthoDB" id="9789566at2"/>
<dbReference type="InterPro" id="IPR009057">
    <property type="entry name" value="Homeodomain-like_sf"/>
</dbReference>
<reference evidence="4" key="1">
    <citation type="submission" date="2015-07" db="EMBL/GenBank/DDBJ databases">
        <title>Complete genome sequence and phylogenetic analysis of Limnochorda pilosa.</title>
        <authorList>
            <person name="Watanabe M."/>
            <person name="Kojima H."/>
            <person name="Fukui M."/>
        </authorList>
    </citation>
    <scope>NUCLEOTIDE SEQUENCE [LARGE SCALE GENOMIC DNA]</scope>
    <source>
        <strain evidence="4">HC45</strain>
    </source>
</reference>
<organism evidence="3 4">
    <name type="scientific">Limnochorda pilosa</name>
    <dbReference type="NCBI Taxonomy" id="1555112"/>
    <lineage>
        <taxon>Bacteria</taxon>
        <taxon>Bacillati</taxon>
        <taxon>Bacillota</taxon>
        <taxon>Limnochordia</taxon>
        <taxon>Limnochordales</taxon>
        <taxon>Limnochordaceae</taxon>
        <taxon>Limnochorda</taxon>
    </lineage>
</organism>
<accession>A0A0K2SJI9</accession>
<dbReference type="AlphaFoldDB" id="A0A0K2SJI9"/>
<evidence type="ECO:0000256" key="1">
    <source>
        <dbReference type="SAM" id="Coils"/>
    </source>
</evidence>